<dbReference type="HOGENOM" id="CLU_044614_3_1_1"/>
<feature type="transmembrane region" description="Helical" evidence="1">
    <location>
        <begin position="208"/>
        <end position="235"/>
    </location>
</feature>
<dbReference type="AlphaFoldDB" id="S8FB16"/>
<feature type="transmembrane region" description="Helical" evidence="1">
    <location>
        <begin position="124"/>
        <end position="146"/>
    </location>
</feature>
<feature type="transmembrane region" description="Helical" evidence="1">
    <location>
        <begin position="96"/>
        <end position="117"/>
    </location>
</feature>
<organism evidence="2 3">
    <name type="scientific">Fomitopsis schrenkii</name>
    <name type="common">Brown rot fungus</name>
    <dbReference type="NCBI Taxonomy" id="2126942"/>
    <lineage>
        <taxon>Eukaryota</taxon>
        <taxon>Fungi</taxon>
        <taxon>Dikarya</taxon>
        <taxon>Basidiomycota</taxon>
        <taxon>Agaricomycotina</taxon>
        <taxon>Agaricomycetes</taxon>
        <taxon>Polyporales</taxon>
        <taxon>Fomitopsis</taxon>
    </lineage>
</organism>
<feature type="transmembrane region" description="Helical" evidence="1">
    <location>
        <begin position="241"/>
        <end position="260"/>
    </location>
</feature>
<keyword evidence="1" id="KW-0472">Membrane</keyword>
<dbReference type="EMBL" id="KE504201">
    <property type="protein sequence ID" value="EPS95744.1"/>
    <property type="molecule type" value="Genomic_DNA"/>
</dbReference>
<gene>
    <name evidence="2" type="ORF">FOMPIDRAFT_50011</name>
</gene>
<feature type="transmembrane region" description="Helical" evidence="1">
    <location>
        <begin position="166"/>
        <end position="187"/>
    </location>
</feature>
<dbReference type="InParanoid" id="S8FB16"/>
<keyword evidence="1" id="KW-1133">Transmembrane helix</keyword>
<sequence length="352" mass="38285">MVMSMQKAELLGAFLETLCYGVYLVIAIECVDILRRRGKRQFHSMYLHLSAGAMFIAITMHFVTDIARAVTAFTGDESAIAYYADLRSFASMFKTSIYNVVTWISDAFIVYRTFIVWGRNYRVALLPFLLFLGDVAAGIMAVDGLSALQGTQAFIATDLTKRTQSFYALTLSVNVICTILIAVRIWTIQRETAAVRSMSSQGAGHTSSLTRVATVLVESCAVYSVLLFLLIGLYAGGSPGMFVVLDLLSPVIGIVFFSVINRILRGVSHGDHPTVAETRSMQFNVPSSRTALSGTTDSSRSFGNNAVPVPLRAHAHSLEKDKGKAVISGSPYSLEMPDIAKPMTFVAGLSEV</sequence>
<keyword evidence="1" id="KW-0812">Transmembrane</keyword>
<evidence type="ECO:0000256" key="1">
    <source>
        <dbReference type="SAM" id="Phobius"/>
    </source>
</evidence>
<dbReference type="eggNOG" id="ENOG502SQG6">
    <property type="taxonomic scope" value="Eukaryota"/>
</dbReference>
<dbReference type="STRING" id="743788.S8FB16"/>
<feature type="transmembrane region" description="Helical" evidence="1">
    <location>
        <begin position="46"/>
        <end position="64"/>
    </location>
</feature>
<keyword evidence="3" id="KW-1185">Reference proteome</keyword>
<protein>
    <submittedName>
        <fullName evidence="2">Uncharacterized protein</fullName>
    </submittedName>
</protein>
<feature type="transmembrane region" description="Helical" evidence="1">
    <location>
        <begin position="12"/>
        <end position="34"/>
    </location>
</feature>
<accession>S8FB16</accession>
<dbReference type="OrthoDB" id="2753342at2759"/>
<evidence type="ECO:0000313" key="3">
    <source>
        <dbReference type="Proteomes" id="UP000015241"/>
    </source>
</evidence>
<proteinExistence type="predicted"/>
<name>S8FB16_FOMSC</name>
<evidence type="ECO:0000313" key="2">
    <source>
        <dbReference type="EMBL" id="EPS95744.1"/>
    </source>
</evidence>
<reference evidence="2 3" key="1">
    <citation type="journal article" date="2012" name="Science">
        <title>The Paleozoic origin of enzymatic lignin decomposition reconstructed from 31 fungal genomes.</title>
        <authorList>
            <person name="Floudas D."/>
            <person name="Binder M."/>
            <person name="Riley R."/>
            <person name="Barry K."/>
            <person name="Blanchette R.A."/>
            <person name="Henrissat B."/>
            <person name="Martinez A.T."/>
            <person name="Otillar R."/>
            <person name="Spatafora J.W."/>
            <person name="Yadav J.S."/>
            <person name="Aerts A."/>
            <person name="Benoit I."/>
            <person name="Boyd A."/>
            <person name="Carlson A."/>
            <person name="Copeland A."/>
            <person name="Coutinho P.M."/>
            <person name="de Vries R.P."/>
            <person name="Ferreira P."/>
            <person name="Findley K."/>
            <person name="Foster B."/>
            <person name="Gaskell J."/>
            <person name="Glotzer D."/>
            <person name="Gorecki P."/>
            <person name="Heitman J."/>
            <person name="Hesse C."/>
            <person name="Hori C."/>
            <person name="Igarashi K."/>
            <person name="Jurgens J.A."/>
            <person name="Kallen N."/>
            <person name="Kersten P."/>
            <person name="Kohler A."/>
            <person name="Kuees U."/>
            <person name="Kumar T.K.A."/>
            <person name="Kuo A."/>
            <person name="LaButti K."/>
            <person name="Larrondo L.F."/>
            <person name="Lindquist E."/>
            <person name="Ling A."/>
            <person name="Lombard V."/>
            <person name="Lucas S."/>
            <person name="Lundell T."/>
            <person name="Martin R."/>
            <person name="McLaughlin D.J."/>
            <person name="Morgenstern I."/>
            <person name="Morin E."/>
            <person name="Murat C."/>
            <person name="Nagy L.G."/>
            <person name="Nolan M."/>
            <person name="Ohm R.A."/>
            <person name="Patyshakuliyeva A."/>
            <person name="Rokas A."/>
            <person name="Ruiz-Duenas F.J."/>
            <person name="Sabat G."/>
            <person name="Salamov A."/>
            <person name="Samejima M."/>
            <person name="Schmutz J."/>
            <person name="Slot J.C."/>
            <person name="St John F."/>
            <person name="Stenlid J."/>
            <person name="Sun H."/>
            <person name="Sun S."/>
            <person name="Syed K."/>
            <person name="Tsang A."/>
            <person name="Wiebenga A."/>
            <person name="Young D."/>
            <person name="Pisabarro A."/>
            <person name="Eastwood D.C."/>
            <person name="Martin F."/>
            <person name="Cullen D."/>
            <person name="Grigoriev I.V."/>
            <person name="Hibbett D.S."/>
        </authorList>
    </citation>
    <scope>NUCLEOTIDE SEQUENCE</scope>
    <source>
        <strain evidence="3">FP-58527</strain>
    </source>
</reference>
<dbReference type="Proteomes" id="UP000015241">
    <property type="component" value="Unassembled WGS sequence"/>
</dbReference>